<gene>
    <name evidence="1" type="ORF">E2C01_055239</name>
</gene>
<organism evidence="1 2">
    <name type="scientific">Portunus trituberculatus</name>
    <name type="common">Swimming crab</name>
    <name type="synonym">Neptunus trituberculatus</name>
    <dbReference type="NCBI Taxonomy" id="210409"/>
    <lineage>
        <taxon>Eukaryota</taxon>
        <taxon>Metazoa</taxon>
        <taxon>Ecdysozoa</taxon>
        <taxon>Arthropoda</taxon>
        <taxon>Crustacea</taxon>
        <taxon>Multicrustacea</taxon>
        <taxon>Malacostraca</taxon>
        <taxon>Eumalacostraca</taxon>
        <taxon>Eucarida</taxon>
        <taxon>Decapoda</taxon>
        <taxon>Pleocyemata</taxon>
        <taxon>Brachyura</taxon>
        <taxon>Eubrachyura</taxon>
        <taxon>Portunoidea</taxon>
        <taxon>Portunidae</taxon>
        <taxon>Portuninae</taxon>
        <taxon>Portunus</taxon>
    </lineage>
</organism>
<protein>
    <submittedName>
        <fullName evidence="1">Uncharacterized protein</fullName>
    </submittedName>
</protein>
<evidence type="ECO:0000313" key="2">
    <source>
        <dbReference type="Proteomes" id="UP000324222"/>
    </source>
</evidence>
<proteinExistence type="predicted"/>
<comment type="caution">
    <text evidence="1">The sequence shown here is derived from an EMBL/GenBank/DDBJ whole genome shotgun (WGS) entry which is preliminary data.</text>
</comment>
<reference evidence="1 2" key="1">
    <citation type="submission" date="2019-05" db="EMBL/GenBank/DDBJ databases">
        <title>Another draft genome of Portunus trituberculatus and its Hox gene families provides insights of decapod evolution.</title>
        <authorList>
            <person name="Jeong J.-H."/>
            <person name="Song I."/>
            <person name="Kim S."/>
            <person name="Choi T."/>
            <person name="Kim D."/>
            <person name="Ryu S."/>
            <person name="Kim W."/>
        </authorList>
    </citation>
    <scope>NUCLEOTIDE SEQUENCE [LARGE SCALE GENOMIC DNA]</scope>
    <source>
        <tissue evidence="1">Muscle</tissue>
    </source>
</reference>
<sequence>MVTVARHLMDLRQQERKKYWVSFLDKVRRNRSLREGVAPCQQRLGHVQTTSV</sequence>
<accession>A0A5B7GUR3</accession>
<name>A0A5B7GUR3_PORTR</name>
<dbReference type="EMBL" id="VSRR010018274">
    <property type="protein sequence ID" value="MPC61175.1"/>
    <property type="molecule type" value="Genomic_DNA"/>
</dbReference>
<keyword evidence="2" id="KW-1185">Reference proteome</keyword>
<dbReference type="Proteomes" id="UP000324222">
    <property type="component" value="Unassembled WGS sequence"/>
</dbReference>
<evidence type="ECO:0000313" key="1">
    <source>
        <dbReference type="EMBL" id="MPC61175.1"/>
    </source>
</evidence>
<dbReference type="AlphaFoldDB" id="A0A5B7GUR3"/>